<dbReference type="EMBL" id="UFSP01000002">
    <property type="protein sequence ID" value="SSZ29524.1"/>
    <property type="molecule type" value="Genomic_DNA"/>
</dbReference>
<dbReference type="GeneID" id="49636087"/>
<dbReference type="PROSITE" id="PS00356">
    <property type="entry name" value="HTH_LACI_1"/>
    <property type="match status" value="1"/>
</dbReference>
<dbReference type="SUPFAM" id="SSF53822">
    <property type="entry name" value="Periplasmic binding protein-like I"/>
    <property type="match status" value="1"/>
</dbReference>
<evidence type="ECO:0000256" key="2">
    <source>
        <dbReference type="ARBA" id="ARBA00023015"/>
    </source>
</evidence>
<keyword evidence="3" id="KW-0238">DNA-binding</keyword>
<feature type="domain" description="HTH lacI-type" evidence="5">
    <location>
        <begin position="1"/>
        <end position="58"/>
    </location>
</feature>
<gene>
    <name evidence="6" type="primary">fruR</name>
    <name evidence="6" type="ORF">NCTC5908_01325</name>
</gene>
<dbReference type="PROSITE" id="PS50932">
    <property type="entry name" value="HTH_LACI_2"/>
    <property type="match status" value="1"/>
</dbReference>
<dbReference type="GO" id="GO:0055085">
    <property type="term" value="P:transmembrane transport"/>
    <property type="evidence" value="ECO:0007669"/>
    <property type="project" value="UniProtKB-ARBA"/>
</dbReference>
<dbReference type="SMART" id="SM00354">
    <property type="entry name" value="HTH_LACI"/>
    <property type="match status" value="1"/>
</dbReference>
<evidence type="ECO:0000256" key="3">
    <source>
        <dbReference type="ARBA" id="ARBA00023125"/>
    </source>
</evidence>
<dbReference type="InterPro" id="IPR000843">
    <property type="entry name" value="HTH_LacI"/>
</dbReference>
<dbReference type="PANTHER" id="PTHR30146:SF45">
    <property type="entry name" value="CATABOLITE REPRESSOR_ACTIVATOR"/>
    <property type="match status" value="1"/>
</dbReference>
<evidence type="ECO:0000256" key="1">
    <source>
        <dbReference type="ARBA" id="ARBA00022491"/>
    </source>
</evidence>
<reference evidence="6 7" key="1">
    <citation type="submission" date="2018-06" db="EMBL/GenBank/DDBJ databases">
        <authorList>
            <consortium name="Pathogen Informatics"/>
            <person name="Doyle S."/>
        </authorList>
    </citation>
    <scope>NUCLEOTIDE SEQUENCE [LARGE SCALE GENOMIC DNA]</scope>
    <source>
        <strain evidence="6 7">NCTC5908</strain>
    </source>
</reference>
<evidence type="ECO:0000256" key="4">
    <source>
        <dbReference type="ARBA" id="ARBA00023163"/>
    </source>
</evidence>
<dbReference type="NCBIfam" id="NF008452">
    <property type="entry name" value="PRK11303.1"/>
    <property type="match status" value="1"/>
</dbReference>
<dbReference type="AlphaFoldDB" id="A0A336N7B5"/>
<proteinExistence type="predicted"/>
<dbReference type="PANTHER" id="PTHR30146">
    <property type="entry name" value="LACI-RELATED TRANSCRIPTIONAL REPRESSOR"/>
    <property type="match status" value="1"/>
</dbReference>
<evidence type="ECO:0000259" key="5">
    <source>
        <dbReference type="PROSITE" id="PS50932"/>
    </source>
</evidence>
<dbReference type="STRING" id="732.ADJ80_08565"/>
<dbReference type="Gene3D" id="3.40.50.2300">
    <property type="match status" value="2"/>
</dbReference>
<keyword evidence="1" id="KW-0678">Repressor</keyword>
<accession>A0A336N7B5</accession>
<dbReference type="Pfam" id="PF13407">
    <property type="entry name" value="Peripla_BP_4"/>
    <property type="match status" value="1"/>
</dbReference>
<dbReference type="InterPro" id="IPR028082">
    <property type="entry name" value="Peripla_BP_I"/>
</dbReference>
<dbReference type="RefSeq" id="WP_005703282.1">
    <property type="nucleotide sequence ID" value="NZ_LS483485.1"/>
</dbReference>
<dbReference type="FunFam" id="1.10.260.40:FF:000008">
    <property type="entry name" value="Fructose repressor (Catabolite repressor/activator)"/>
    <property type="match status" value="1"/>
</dbReference>
<dbReference type="Proteomes" id="UP000253728">
    <property type="component" value="Unassembled WGS sequence"/>
</dbReference>
<organism evidence="6 7">
    <name type="scientific">Aggregatibacter aphrophilus</name>
    <name type="common">Haemophilus aphrophilus</name>
    <dbReference type="NCBI Taxonomy" id="732"/>
    <lineage>
        <taxon>Bacteria</taxon>
        <taxon>Pseudomonadati</taxon>
        <taxon>Pseudomonadota</taxon>
        <taxon>Gammaproteobacteria</taxon>
        <taxon>Pasteurellales</taxon>
        <taxon>Pasteurellaceae</taxon>
        <taxon>Aggregatibacter</taxon>
    </lineage>
</organism>
<protein>
    <submittedName>
        <fullName evidence="6">Catabolite repressor/activator</fullName>
    </submittedName>
</protein>
<dbReference type="Pfam" id="PF00356">
    <property type="entry name" value="LacI"/>
    <property type="match status" value="1"/>
</dbReference>
<dbReference type="InterPro" id="IPR025997">
    <property type="entry name" value="SBP_2_dom"/>
</dbReference>
<dbReference type="InterPro" id="IPR010982">
    <property type="entry name" value="Lambda_DNA-bd_dom_sf"/>
</dbReference>
<evidence type="ECO:0000313" key="6">
    <source>
        <dbReference type="EMBL" id="SSZ29524.1"/>
    </source>
</evidence>
<evidence type="ECO:0000313" key="7">
    <source>
        <dbReference type="Proteomes" id="UP000253728"/>
    </source>
</evidence>
<dbReference type="GO" id="GO:0000976">
    <property type="term" value="F:transcription cis-regulatory region binding"/>
    <property type="evidence" value="ECO:0007669"/>
    <property type="project" value="TreeGrafter"/>
</dbReference>
<sequence>MKLDELAKLAGVSCTTVSYVVNGKAKQYRVSDSTIEKVEALIKQYDFKPNAMAASLRVGKSKTIGLIIPDFENISYAKIANNLENRLREKGYQLLISCSNDKVQNEQDCVKHLLQRQIDALVVSSTLPYNTDFYQNIEIPVVGFDRRIMSPNVVNVLTDDEGDAYRLSNELLKQAEQQRILFFGALPELPTSQEREKGFRKALEGKDIPVTYLYTDKFHKDNAAADFARWLDQNELPTTIFTTSFTLLEGVLLVLLQRQGHVPHDLIIATFGHFEMLELLANPVICSVQDYDKVSQSLLNLAFDAMSKKHKNTANTTPLMRKTVKYHCSH</sequence>
<keyword evidence="4" id="KW-0804">Transcription</keyword>
<keyword evidence="2" id="KW-0805">Transcription regulation</keyword>
<name>A0A336N7B5_AGGAP</name>
<dbReference type="Gene3D" id="1.10.260.40">
    <property type="entry name" value="lambda repressor-like DNA-binding domains"/>
    <property type="match status" value="1"/>
</dbReference>
<dbReference type="CDD" id="cd01392">
    <property type="entry name" value="HTH_LacI"/>
    <property type="match status" value="1"/>
</dbReference>
<dbReference type="GO" id="GO:0003700">
    <property type="term" value="F:DNA-binding transcription factor activity"/>
    <property type="evidence" value="ECO:0007669"/>
    <property type="project" value="TreeGrafter"/>
</dbReference>
<dbReference type="SUPFAM" id="SSF47413">
    <property type="entry name" value="lambda repressor-like DNA-binding domains"/>
    <property type="match status" value="1"/>
</dbReference>